<gene>
    <name evidence="1" type="ORF">M0G41_04985</name>
</gene>
<dbReference type="Proteomes" id="UP001431449">
    <property type="component" value="Unassembled WGS sequence"/>
</dbReference>
<reference evidence="1" key="1">
    <citation type="submission" date="2022-04" db="EMBL/GenBank/DDBJ databases">
        <title>Lysobacter sp. CAU 1642 isolated from sea sand.</title>
        <authorList>
            <person name="Kim W."/>
        </authorList>
    </citation>
    <scope>NUCLEOTIDE SEQUENCE</scope>
    <source>
        <strain evidence="1">CAU 1642</strain>
    </source>
</reference>
<evidence type="ECO:0000313" key="1">
    <source>
        <dbReference type="EMBL" id="MCK7593024.1"/>
    </source>
</evidence>
<comment type="caution">
    <text evidence="1">The sequence shown here is derived from an EMBL/GenBank/DDBJ whole genome shotgun (WGS) entry which is preliminary data.</text>
</comment>
<dbReference type="EMBL" id="JALNMH010000003">
    <property type="protein sequence ID" value="MCK7593024.1"/>
    <property type="molecule type" value="Genomic_DNA"/>
</dbReference>
<sequence length="44" mass="4723">MTRGLKGCYVYCVDSALADRFRSALSAPQAGWASRSPEREASSA</sequence>
<dbReference type="RefSeq" id="WP_248205929.1">
    <property type="nucleotide sequence ID" value="NZ_JALNMH010000003.1"/>
</dbReference>
<name>A0ABT0GFQ2_9GAMM</name>
<proteinExistence type="predicted"/>
<evidence type="ECO:0000313" key="2">
    <source>
        <dbReference type="Proteomes" id="UP001431449"/>
    </source>
</evidence>
<organism evidence="1 2">
    <name type="scientific">Pseudomarimonas salicorniae</name>
    <dbReference type="NCBI Taxonomy" id="2933270"/>
    <lineage>
        <taxon>Bacteria</taxon>
        <taxon>Pseudomonadati</taxon>
        <taxon>Pseudomonadota</taxon>
        <taxon>Gammaproteobacteria</taxon>
        <taxon>Lysobacterales</taxon>
        <taxon>Lysobacteraceae</taxon>
        <taxon>Pseudomarimonas</taxon>
    </lineage>
</organism>
<keyword evidence="2" id="KW-1185">Reference proteome</keyword>
<protein>
    <submittedName>
        <fullName evidence="1">DUF2075 domain-containing protein</fullName>
    </submittedName>
</protein>
<accession>A0ABT0GFQ2</accession>